<gene>
    <name evidence="2" type="ORF">CJOHNSTONI_LOCUS10552</name>
</gene>
<feature type="region of interest" description="Disordered" evidence="1">
    <location>
        <begin position="55"/>
        <end position="75"/>
    </location>
</feature>
<comment type="caution">
    <text evidence="2">The sequence shown here is derived from an EMBL/GenBank/DDBJ whole genome shotgun (WGS) entry which is preliminary data.</text>
</comment>
<dbReference type="Proteomes" id="UP000746747">
    <property type="component" value="Unassembled WGS sequence"/>
</dbReference>
<evidence type="ECO:0000313" key="3">
    <source>
        <dbReference type="Proteomes" id="UP000746747"/>
    </source>
</evidence>
<name>A0A8J2M6E6_9BILA</name>
<dbReference type="EMBL" id="CAKAEH010002092">
    <property type="protein sequence ID" value="CAG9541097.1"/>
    <property type="molecule type" value="Genomic_DNA"/>
</dbReference>
<dbReference type="AlphaFoldDB" id="A0A8J2M6E6"/>
<organism evidence="2 3">
    <name type="scientific">Cercopithifilaria johnstoni</name>
    <dbReference type="NCBI Taxonomy" id="2874296"/>
    <lineage>
        <taxon>Eukaryota</taxon>
        <taxon>Metazoa</taxon>
        <taxon>Ecdysozoa</taxon>
        <taxon>Nematoda</taxon>
        <taxon>Chromadorea</taxon>
        <taxon>Rhabditida</taxon>
        <taxon>Spirurina</taxon>
        <taxon>Spiruromorpha</taxon>
        <taxon>Filarioidea</taxon>
        <taxon>Onchocercidae</taxon>
        <taxon>Cercopithifilaria</taxon>
    </lineage>
</organism>
<reference evidence="2" key="1">
    <citation type="submission" date="2021-09" db="EMBL/GenBank/DDBJ databases">
        <authorList>
            <consortium name="Pathogen Informatics"/>
        </authorList>
    </citation>
    <scope>NUCLEOTIDE SEQUENCE</scope>
</reference>
<protein>
    <submittedName>
        <fullName evidence="2">Uncharacterized protein</fullName>
    </submittedName>
</protein>
<keyword evidence="3" id="KW-1185">Reference proteome</keyword>
<sequence>MTVSGEHEHKCGHELEAALIVRVRCKIATPGSSSIFGPLNRRNPFSQFLQRPTEMGAPPLLRSSPRPFQRRSSAHSLIQPRIQQSLLPSSHHHFPVFLGIALQPFVICSQPISA</sequence>
<evidence type="ECO:0000313" key="2">
    <source>
        <dbReference type="EMBL" id="CAG9541097.1"/>
    </source>
</evidence>
<evidence type="ECO:0000256" key="1">
    <source>
        <dbReference type="SAM" id="MobiDB-lite"/>
    </source>
</evidence>
<feature type="compositionally biased region" description="Low complexity" evidence="1">
    <location>
        <begin position="58"/>
        <end position="67"/>
    </location>
</feature>
<accession>A0A8J2M6E6</accession>
<proteinExistence type="predicted"/>